<dbReference type="InterPro" id="IPR036860">
    <property type="entry name" value="SH2_dom_sf"/>
</dbReference>
<keyword evidence="4" id="KW-0833">Ubl conjugation pathway</keyword>
<dbReference type="GO" id="GO:0016567">
    <property type="term" value="P:protein ubiquitination"/>
    <property type="evidence" value="ECO:0007669"/>
    <property type="project" value="UniProtKB-UniPathway"/>
</dbReference>
<organism evidence="9 10">
    <name type="scientific">Geotrypetes seraphini</name>
    <name type="common">Gaboon caecilian</name>
    <name type="synonym">Caecilia seraphini</name>
    <dbReference type="NCBI Taxonomy" id="260995"/>
    <lineage>
        <taxon>Eukaryota</taxon>
        <taxon>Metazoa</taxon>
        <taxon>Chordata</taxon>
        <taxon>Craniata</taxon>
        <taxon>Vertebrata</taxon>
        <taxon>Euteleostomi</taxon>
        <taxon>Amphibia</taxon>
        <taxon>Gymnophiona</taxon>
        <taxon>Geotrypetes</taxon>
    </lineage>
</organism>
<protein>
    <submittedName>
        <fullName evidence="10 11">Suppressor of cytokine signaling 3-like</fullName>
    </submittedName>
</protein>
<keyword evidence="2" id="KW-0341">Growth regulation</keyword>
<dbReference type="InterPro" id="IPR000980">
    <property type="entry name" value="SH2"/>
</dbReference>
<sequence length="214" mass="23452">MMLALHWCSSCRCLFPSPGFMAMTSPAAAKLSYHYKSFCGDFERVETALERLEASGFYWSTLSGAEAKKLLADQPLGVFLIRDSSDHHHLFTLSVRTAAGITNLRIKQEGSAFFLETVPGAEQPPTFNCVVKLVDHYVRLTSAGESDSNLCYVEGKERPVPLALTRPLICKVVSLQHLCRRTVAANVAQGVAAPSAAELEEMPVTSVLRSVFKN</sequence>
<dbReference type="PROSITE" id="PS50225">
    <property type="entry name" value="SOCS"/>
    <property type="match status" value="1"/>
</dbReference>
<dbReference type="InterPro" id="IPR036036">
    <property type="entry name" value="SOCS_box-like_dom_sf"/>
</dbReference>
<evidence type="ECO:0000313" key="10">
    <source>
        <dbReference type="RefSeq" id="XP_033815847.1"/>
    </source>
</evidence>
<dbReference type="GO" id="GO:0046935">
    <property type="term" value="F:1-phosphatidylinositol-3-kinase regulator activity"/>
    <property type="evidence" value="ECO:0007669"/>
    <property type="project" value="TreeGrafter"/>
</dbReference>
<dbReference type="InterPro" id="IPR001496">
    <property type="entry name" value="SOCS_box"/>
</dbReference>
<dbReference type="Proteomes" id="UP000515159">
    <property type="component" value="Chromosome 10"/>
</dbReference>
<feature type="domain" description="SH2" evidence="7">
    <location>
        <begin position="57"/>
        <end position="168"/>
    </location>
</feature>
<dbReference type="PANTHER" id="PTHR10155">
    <property type="entry name" value="PHOSPHATIDYLINOSITOL 3-KINASE REGULATORY SUBUNIT"/>
    <property type="match status" value="1"/>
</dbReference>
<keyword evidence="9" id="KW-1185">Reference proteome</keyword>
<accession>A0A6P8SCD7</accession>
<dbReference type="SUPFAM" id="SSF158235">
    <property type="entry name" value="SOCS box-like"/>
    <property type="match status" value="1"/>
</dbReference>
<evidence type="ECO:0000313" key="9">
    <source>
        <dbReference type="Proteomes" id="UP000515159"/>
    </source>
</evidence>
<dbReference type="GO" id="GO:0005942">
    <property type="term" value="C:phosphatidylinositol 3-kinase complex"/>
    <property type="evidence" value="ECO:0007669"/>
    <property type="project" value="TreeGrafter"/>
</dbReference>
<dbReference type="AlphaFoldDB" id="A0A6P8SCD7"/>
<evidence type="ECO:0000313" key="11">
    <source>
        <dbReference type="RefSeq" id="XP_033815848.1"/>
    </source>
</evidence>
<dbReference type="PROSITE" id="PS50001">
    <property type="entry name" value="SH2"/>
    <property type="match status" value="1"/>
</dbReference>
<evidence type="ECO:0000259" key="8">
    <source>
        <dbReference type="PROSITE" id="PS50225"/>
    </source>
</evidence>
<dbReference type="OrthoDB" id="6426624at2759"/>
<evidence type="ECO:0000256" key="3">
    <source>
        <dbReference type="ARBA" id="ARBA00022700"/>
    </source>
</evidence>
<evidence type="ECO:0000256" key="2">
    <source>
        <dbReference type="ARBA" id="ARBA00022604"/>
    </source>
</evidence>
<dbReference type="RefSeq" id="XP_033815847.1">
    <property type="nucleotide sequence ID" value="XM_033959956.1"/>
</dbReference>
<evidence type="ECO:0000259" key="7">
    <source>
        <dbReference type="PROSITE" id="PS50001"/>
    </source>
</evidence>
<evidence type="ECO:0000256" key="1">
    <source>
        <dbReference type="ARBA" id="ARBA00004906"/>
    </source>
</evidence>
<feature type="domain" description="SOCS box" evidence="8">
    <location>
        <begin position="163"/>
        <end position="214"/>
    </location>
</feature>
<keyword evidence="5 6" id="KW-0727">SH2 domain</keyword>
<dbReference type="GeneID" id="117367429"/>
<dbReference type="RefSeq" id="XP_033815848.1">
    <property type="nucleotide sequence ID" value="XM_033959957.1"/>
</dbReference>
<gene>
    <name evidence="10 11" type="primary">LOC117367429</name>
</gene>
<evidence type="ECO:0000256" key="6">
    <source>
        <dbReference type="PROSITE-ProRule" id="PRU00191"/>
    </source>
</evidence>
<proteinExistence type="predicted"/>
<dbReference type="UniPathway" id="UPA00143"/>
<comment type="pathway">
    <text evidence="1">Protein modification; protein ubiquitination.</text>
</comment>
<dbReference type="SUPFAM" id="SSF55550">
    <property type="entry name" value="SH2 domain"/>
    <property type="match status" value="1"/>
</dbReference>
<dbReference type="Gene3D" id="3.30.505.10">
    <property type="entry name" value="SH2 domain"/>
    <property type="match status" value="1"/>
</dbReference>
<name>A0A6P8SCD7_GEOSA</name>
<keyword evidence="3" id="KW-0734">Signal transduction inhibitor</keyword>
<dbReference type="KEGG" id="gsh:117367429"/>
<dbReference type="PANTHER" id="PTHR10155:SF36">
    <property type="entry name" value="SUPPRESSOR OF CYTOKINE SIGNALING 3"/>
    <property type="match status" value="1"/>
</dbReference>
<reference evidence="10 11" key="1">
    <citation type="submission" date="2025-04" db="UniProtKB">
        <authorList>
            <consortium name="RefSeq"/>
        </authorList>
    </citation>
    <scope>IDENTIFICATION</scope>
</reference>
<dbReference type="GO" id="GO:0035556">
    <property type="term" value="P:intracellular signal transduction"/>
    <property type="evidence" value="ECO:0007669"/>
    <property type="project" value="InterPro"/>
</dbReference>
<evidence type="ECO:0000256" key="4">
    <source>
        <dbReference type="ARBA" id="ARBA00022786"/>
    </source>
</evidence>
<evidence type="ECO:0000256" key="5">
    <source>
        <dbReference type="ARBA" id="ARBA00022999"/>
    </source>
</evidence>
<dbReference type="SMART" id="SM00252">
    <property type="entry name" value="SH2"/>
    <property type="match status" value="1"/>
</dbReference>
<dbReference type="GO" id="GO:0009968">
    <property type="term" value="P:negative regulation of signal transduction"/>
    <property type="evidence" value="ECO:0007669"/>
    <property type="project" value="UniProtKB-KW"/>
</dbReference>
<dbReference type="GO" id="GO:0046854">
    <property type="term" value="P:phosphatidylinositol phosphate biosynthetic process"/>
    <property type="evidence" value="ECO:0007669"/>
    <property type="project" value="TreeGrafter"/>
</dbReference>
<dbReference type="Pfam" id="PF00017">
    <property type="entry name" value="SH2"/>
    <property type="match status" value="1"/>
</dbReference>